<evidence type="ECO:0000313" key="1">
    <source>
        <dbReference type="EMBL" id="MBB6039270.1"/>
    </source>
</evidence>
<keyword evidence="2" id="KW-1185">Reference proteome</keyword>
<dbReference type="AlphaFoldDB" id="A0A841G593"/>
<evidence type="ECO:0000313" key="2">
    <source>
        <dbReference type="Proteomes" id="UP000548476"/>
    </source>
</evidence>
<reference evidence="1 2" key="1">
    <citation type="submission" date="2020-08" db="EMBL/GenBank/DDBJ databases">
        <title>Genomic Encyclopedia of Type Strains, Phase IV (KMG-IV): sequencing the most valuable type-strain genomes for metagenomic binning, comparative biology and taxonomic classification.</title>
        <authorList>
            <person name="Goeker M."/>
        </authorList>
    </citation>
    <scope>NUCLEOTIDE SEQUENCE [LARGE SCALE GENOMIC DNA]</scope>
    <source>
        <strain evidence="1 2">YIM 65646</strain>
    </source>
</reference>
<dbReference type="RefSeq" id="WP_260337641.1">
    <property type="nucleotide sequence ID" value="NZ_BONT01000077.1"/>
</dbReference>
<proteinExistence type="predicted"/>
<dbReference type="EMBL" id="JACHGT010000021">
    <property type="protein sequence ID" value="MBB6039270.1"/>
    <property type="molecule type" value="Genomic_DNA"/>
</dbReference>
<protein>
    <submittedName>
        <fullName evidence="1">Uncharacterized protein</fullName>
    </submittedName>
</protein>
<name>A0A841G593_9ACTN</name>
<dbReference type="Proteomes" id="UP000548476">
    <property type="component" value="Unassembled WGS sequence"/>
</dbReference>
<comment type="caution">
    <text evidence="1">The sequence shown here is derived from an EMBL/GenBank/DDBJ whole genome shotgun (WGS) entry which is preliminary data.</text>
</comment>
<organism evidence="1 2">
    <name type="scientific">Phytomonospora endophytica</name>
    <dbReference type="NCBI Taxonomy" id="714109"/>
    <lineage>
        <taxon>Bacteria</taxon>
        <taxon>Bacillati</taxon>
        <taxon>Actinomycetota</taxon>
        <taxon>Actinomycetes</taxon>
        <taxon>Micromonosporales</taxon>
        <taxon>Micromonosporaceae</taxon>
        <taxon>Phytomonospora</taxon>
    </lineage>
</organism>
<gene>
    <name evidence="1" type="ORF">HNR73_007164</name>
</gene>
<sequence length="41" mass="4259">MSSTPKGAAKSHVAVRREKLPAGAKALWASRLGALKALLES</sequence>
<accession>A0A841G593</accession>